<dbReference type="GO" id="GO:0005737">
    <property type="term" value="C:cytoplasm"/>
    <property type="evidence" value="ECO:0000318"/>
    <property type="project" value="GO_Central"/>
</dbReference>
<organism evidence="5 6">
    <name type="scientific">Amborella trichopoda</name>
    <dbReference type="NCBI Taxonomy" id="13333"/>
    <lineage>
        <taxon>Eukaryota</taxon>
        <taxon>Viridiplantae</taxon>
        <taxon>Streptophyta</taxon>
        <taxon>Embryophyta</taxon>
        <taxon>Tracheophyta</taxon>
        <taxon>Spermatophyta</taxon>
        <taxon>Magnoliopsida</taxon>
        <taxon>Amborellales</taxon>
        <taxon>Amborellaceae</taxon>
        <taxon>Amborella</taxon>
    </lineage>
</organism>
<evidence type="ECO:0000313" key="6">
    <source>
        <dbReference type="Proteomes" id="UP000017836"/>
    </source>
</evidence>
<comment type="similarity">
    <text evidence="1 3">Belongs to the sulfotransferase 1 family.</text>
</comment>
<dbReference type="InterPro" id="IPR027417">
    <property type="entry name" value="P-loop_NTPase"/>
</dbReference>
<dbReference type="KEGG" id="atr:18446987"/>
<dbReference type="Pfam" id="PF00685">
    <property type="entry name" value="Sulfotransfer_1"/>
    <property type="match status" value="1"/>
</dbReference>
<evidence type="ECO:0000256" key="2">
    <source>
        <dbReference type="ARBA" id="ARBA00022679"/>
    </source>
</evidence>
<dbReference type="HOGENOM" id="CLU_027239_0_3_1"/>
<sequence length="317" mass="36439">MASFSFPKDIQSSLPLPAAKLPDGTNMFQWKGIMLSPQLLQAAITADKHFSARSTDIFVASYPKCGTTWLKSLIFSIINQHSLNQEKESPNPLLSTSPHDLIHNLELEVYSMDPIPDITGIPSPRLFSTHHSYGSLPESLKHCGCQIVYITRNPRDSIVSFWHFTKKFSYHGLEYLSFEETFERFCEGALPFGPFFEHVLQYLKASKEMPEKVMFLTYEEMIADTKGVVKRVTAFLGRPVEEEVEKIVEMCSFEKLSNLEVNKSEENTSKRRYPNNVFFRKGAVGDWMNHFTPEMIERLDHITQQKLQGSGFEFRFD</sequence>
<dbReference type="AlphaFoldDB" id="U5DDZ1"/>
<dbReference type="PANTHER" id="PTHR11783">
    <property type="entry name" value="SULFOTRANSFERASE SULT"/>
    <property type="match status" value="1"/>
</dbReference>
<dbReference type="OrthoDB" id="205623at2759"/>
<feature type="domain" description="Sulfotransferase" evidence="4">
    <location>
        <begin position="55"/>
        <end position="311"/>
    </location>
</feature>
<protein>
    <recommendedName>
        <fullName evidence="3">Sulfotransferase</fullName>
        <ecNumber evidence="3">2.8.2.-</ecNumber>
    </recommendedName>
</protein>
<dbReference type="eggNOG" id="KOG1584">
    <property type="taxonomic scope" value="Eukaryota"/>
</dbReference>
<dbReference type="EC" id="2.8.2.-" evidence="3"/>
<evidence type="ECO:0000256" key="1">
    <source>
        <dbReference type="ARBA" id="ARBA00005771"/>
    </source>
</evidence>
<evidence type="ECO:0000259" key="4">
    <source>
        <dbReference type="Pfam" id="PF00685"/>
    </source>
</evidence>
<evidence type="ECO:0000256" key="3">
    <source>
        <dbReference type="RuleBase" id="RU361155"/>
    </source>
</evidence>
<dbReference type="GO" id="GO:0051923">
    <property type="term" value="P:sulfation"/>
    <property type="evidence" value="ECO:0000318"/>
    <property type="project" value="GO_Central"/>
</dbReference>
<dbReference type="EMBL" id="KI392088">
    <property type="protein sequence ID" value="ERN18618.1"/>
    <property type="molecule type" value="Genomic_DNA"/>
</dbReference>
<dbReference type="InterPro" id="IPR000863">
    <property type="entry name" value="Sulfotransferase_dom"/>
</dbReference>
<dbReference type="GO" id="GO:0008146">
    <property type="term" value="F:sulfotransferase activity"/>
    <property type="evidence" value="ECO:0000318"/>
    <property type="project" value="GO_Central"/>
</dbReference>
<dbReference type="Gramene" id="ERN18618">
    <property type="protein sequence ID" value="ERN18618"/>
    <property type="gene ID" value="AMTR_s00065p00162460"/>
</dbReference>
<dbReference type="Proteomes" id="UP000017836">
    <property type="component" value="Unassembled WGS sequence"/>
</dbReference>
<gene>
    <name evidence="5" type="ORF">AMTR_s00065p00162460</name>
</gene>
<keyword evidence="6" id="KW-1185">Reference proteome</keyword>
<name>U5DDZ1_AMBTC</name>
<dbReference type="Gene3D" id="3.40.50.300">
    <property type="entry name" value="P-loop containing nucleotide triphosphate hydrolases"/>
    <property type="match status" value="1"/>
</dbReference>
<keyword evidence="2 3" id="KW-0808">Transferase</keyword>
<reference evidence="6" key="1">
    <citation type="journal article" date="2013" name="Science">
        <title>The Amborella genome and the evolution of flowering plants.</title>
        <authorList>
            <consortium name="Amborella Genome Project"/>
        </authorList>
    </citation>
    <scope>NUCLEOTIDE SEQUENCE [LARGE SCALE GENOMIC DNA]</scope>
</reference>
<accession>U5DDZ1</accession>
<evidence type="ECO:0000313" key="5">
    <source>
        <dbReference type="EMBL" id="ERN18618.1"/>
    </source>
</evidence>
<proteinExistence type="inferred from homology"/>
<dbReference type="SUPFAM" id="SSF52540">
    <property type="entry name" value="P-loop containing nucleoside triphosphate hydrolases"/>
    <property type="match status" value="1"/>
</dbReference>